<evidence type="ECO:0000256" key="9">
    <source>
        <dbReference type="ARBA" id="ARBA00023098"/>
    </source>
</evidence>
<dbReference type="RefSeq" id="WP_215760726.1">
    <property type="nucleotide sequence ID" value="NZ_JAHKBE010000065.1"/>
</dbReference>
<evidence type="ECO:0000256" key="1">
    <source>
        <dbReference type="ARBA" id="ARBA00001946"/>
    </source>
</evidence>
<keyword evidence="10" id="KW-0594">Phospholipid biosynthesis</keyword>
<evidence type="ECO:0000256" key="4">
    <source>
        <dbReference type="ARBA" id="ARBA00022723"/>
    </source>
</evidence>
<dbReference type="SMART" id="SM00046">
    <property type="entry name" value="DAGKc"/>
    <property type="match status" value="1"/>
</dbReference>
<evidence type="ECO:0000256" key="6">
    <source>
        <dbReference type="ARBA" id="ARBA00022777"/>
    </source>
</evidence>
<gene>
    <name evidence="13" type="ORF">AAAT34_11510</name>
</gene>
<dbReference type="NCBIfam" id="TIGR00147">
    <property type="entry name" value="YegS/Rv2252/BmrU family lipid kinase"/>
    <property type="match status" value="1"/>
</dbReference>
<keyword evidence="9" id="KW-0443">Lipid metabolism</keyword>
<protein>
    <submittedName>
        <fullName evidence="13">Diacylglycerol kinase family protein</fullName>
    </submittedName>
</protein>
<dbReference type="GO" id="GO:0016301">
    <property type="term" value="F:kinase activity"/>
    <property type="evidence" value="ECO:0007669"/>
    <property type="project" value="UniProtKB-KW"/>
</dbReference>
<dbReference type="Proteomes" id="UP001487296">
    <property type="component" value="Unassembled WGS sequence"/>
</dbReference>
<keyword evidence="7" id="KW-0067">ATP-binding</keyword>
<keyword evidence="2" id="KW-0444">Lipid biosynthesis</keyword>
<evidence type="ECO:0000256" key="2">
    <source>
        <dbReference type="ARBA" id="ARBA00022516"/>
    </source>
</evidence>
<dbReference type="InterPro" id="IPR005218">
    <property type="entry name" value="Diacylglycerol/lipid_kinase"/>
</dbReference>
<dbReference type="PROSITE" id="PS50146">
    <property type="entry name" value="DAGK"/>
    <property type="match status" value="1"/>
</dbReference>
<evidence type="ECO:0000256" key="5">
    <source>
        <dbReference type="ARBA" id="ARBA00022741"/>
    </source>
</evidence>
<reference evidence="13 14" key="1">
    <citation type="submission" date="2024-04" db="EMBL/GenBank/DDBJ databases">
        <title>Human intestinal bacterial collection.</title>
        <authorList>
            <person name="Pauvert C."/>
            <person name="Hitch T.C.A."/>
            <person name="Clavel T."/>
        </authorList>
    </citation>
    <scope>NUCLEOTIDE SEQUENCE [LARGE SCALE GENOMIC DNA]</scope>
    <source>
        <strain evidence="13 14">CLA-AA-H145</strain>
    </source>
</reference>
<dbReference type="Pfam" id="PF19279">
    <property type="entry name" value="YegS_C"/>
    <property type="match status" value="1"/>
</dbReference>
<dbReference type="EMBL" id="JBBNFP010000064">
    <property type="protein sequence ID" value="MEQ2487663.1"/>
    <property type="molecule type" value="Genomic_DNA"/>
</dbReference>
<dbReference type="PANTHER" id="PTHR12358">
    <property type="entry name" value="SPHINGOSINE KINASE"/>
    <property type="match status" value="1"/>
</dbReference>
<keyword evidence="11" id="KW-1208">Phospholipid metabolism</keyword>
<evidence type="ECO:0000256" key="10">
    <source>
        <dbReference type="ARBA" id="ARBA00023209"/>
    </source>
</evidence>
<dbReference type="InterPro" id="IPR016064">
    <property type="entry name" value="NAD/diacylglycerol_kinase_sf"/>
</dbReference>
<dbReference type="Gene3D" id="2.60.200.40">
    <property type="match status" value="1"/>
</dbReference>
<sequence length="348" mass="38768">MKKRILFIINPISGAASKARIPEAIEAYLDHDQYEYRIVETKYAGHAATIARDASVEGVDVVVAIGGDGTVNEVARGIVHSNTALGIIPCGSGNGLARHLLLPLNVRKCIEIINRYEVHDLDYGIINEYPFFCTCGVGFDAFVSQKFAEAGKRGPITYLQKILEEGTKYKPETYEVDADGISTNYKAFLISCANASQYGNNAYIAPQASMSDGLMDIVIMEPFDILEAPQIAIDMFSKTLDMSSKIKSFRTRYLHIHRSHPGVIHYDGEPVMTGEDIDVRIEENGIKIIVNPDGDKRQRQPNMLQTTTCELFNDLSAIRHDVFSQTRRGVRLVKLIQRMIERNLPGLN</sequence>
<dbReference type="Gene3D" id="3.40.50.10330">
    <property type="entry name" value="Probable inorganic polyphosphate/atp-NAD kinase, domain 1"/>
    <property type="match status" value="1"/>
</dbReference>
<keyword evidence="6 13" id="KW-0418">Kinase</keyword>
<dbReference type="PANTHER" id="PTHR12358:SF106">
    <property type="entry name" value="LIPID KINASE YEGS"/>
    <property type="match status" value="1"/>
</dbReference>
<organism evidence="13 14">
    <name type="scientific">Hallella faecis</name>
    <dbReference type="NCBI Taxonomy" id="2841596"/>
    <lineage>
        <taxon>Bacteria</taxon>
        <taxon>Pseudomonadati</taxon>
        <taxon>Bacteroidota</taxon>
        <taxon>Bacteroidia</taxon>
        <taxon>Bacteroidales</taxon>
        <taxon>Prevotellaceae</taxon>
        <taxon>Hallella</taxon>
    </lineage>
</organism>
<keyword evidence="4" id="KW-0479">Metal-binding</keyword>
<keyword evidence="3" id="KW-0808">Transferase</keyword>
<evidence type="ECO:0000313" key="14">
    <source>
        <dbReference type="Proteomes" id="UP001487296"/>
    </source>
</evidence>
<comment type="caution">
    <text evidence="13">The sequence shown here is derived from an EMBL/GenBank/DDBJ whole genome shotgun (WGS) entry which is preliminary data.</text>
</comment>
<keyword evidence="14" id="KW-1185">Reference proteome</keyword>
<evidence type="ECO:0000259" key="12">
    <source>
        <dbReference type="PROSITE" id="PS50146"/>
    </source>
</evidence>
<proteinExistence type="predicted"/>
<evidence type="ECO:0000256" key="8">
    <source>
        <dbReference type="ARBA" id="ARBA00022842"/>
    </source>
</evidence>
<accession>A0ABV1FTC6</accession>
<comment type="cofactor">
    <cofactor evidence="1">
        <name>Mg(2+)</name>
        <dbReference type="ChEBI" id="CHEBI:18420"/>
    </cofactor>
</comment>
<dbReference type="InterPro" id="IPR001206">
    <property type="entry name" value="Diacylglycerol_kinase_cat_dom"/>
</dbReference>
<dbReference type="InterPro" id="IPR045540">
    <property type="entry name" value="YegS/DAGK_C"/>
</dbReference>
<dbReference type="SUPFAM" id="SSF111331">
    <property type="entry name" value="NAD kinase/diacylglycerol kinase-like"/>
    <property type="match status" value="1"/>
</dbReference>
<name>A0ABV1FTC6_9BACT</name>
<dbReference type="InterPro" id="IPR050187">
    <property type="entry name" value="Lipid_Phosphate_FormReg"/>
</dbReference>
<evidence type="ECO:0000256" key="3">
    <source>
        <dbReference type="ARBA" id="ARBA00022679"/>
    </source>
</evidence>
<dbReference type="Pfam" id="PF00781">
    <property type="entry name" value="DAGK_cat"/>
    <property type="match status" value="1"/>
</dbReference>
<dbReference type="InterPro" id="IPR017438">
    <property type="entry name" value="ATP-NAD_kinase_N"/>
</dbReference>
<evidence type="ECO:0000313" key="13">
    <source>
        <dbReference type="EMBL" id="MEQ2487663.1"/>
    </source>
</evidence>
<evidence type="ECO:0000256" key="11">
    <source>
        <dbReference type="ARBA" id="ARBA00023264"/>
    </source>
</evidence>
<keyword evidence="5" id="KW-0547">Nucleotide-binding</keyword>
<keyword evidence="8" id="KW-0460">Magnesium</keyword>
<feature type="domain" description="DAGKc" evidence="12">
    <location>
        <begin position="1"/>
        <end position="129"/>
    </location>
</feature>
<evidence type="ECO:0000256" key="7">
    <source>
        <dbReference type="ARBA" id="ARBA00022840"/>
    </source>
</evidence>